<feature type="transmembrane region" description="Helical" evidence="8">
    <location>
        <begin position="475"/>
        <end position="494"/>
    </location>
</feature>
<dbReference type="PANTHER" id="PTHR30472:SF37">
    <property type="entry name" value="FE(3+) DICITRATE TRANSPORT SYSTEM PERMEASE PROTEIN FECD-RELATED"/>
    <property type="match status" value="1"/>
</dbReference>
<evidence type="ECO:0000313" key="9">
    <source>
        <dbReference type="EMBL" id="MEN2750958.1"/>
    </source>
</evidence>
<evidence type="ECO:0000256" key="4">
    <source>
        <dbReference type="ARBA" id="ARBA00022475"/>
    </source>
</evidence>
<feature type="transmembrane region" description="Helical" evidence="8">
    <location>
        <begin position="234"/>
        <end position="251"/>
    </location>
</feature>
<dbReference type="InterPro" id="IPR037294">
    <property type="entry name" value="ABC_BtuC-like"/>
</dbReference>
<feature type="transmembrane region" description="Helical" evidence="8">
    <location>
        <begin position="148"/>
        <end position="172"/>
    </location>
</feature>
<feature type="transmembrane region" description="Helical" evidence="8">
    <location>
        <begin position="514"/>
        <end position="539"/>
    </location>
</feature>
<evidence type="ECO:0000256" key="8">
    <source>
        <dbReference type="SAM" id="Phobius"/>
    </source>
</evidence>
<feature type="transmembrane region" description="Helical" evidence="8">
    <location>
        <begin position="281"/>
        <end position="302"/>
    </location>
</feature>
<accession>A0ABU9X6D2</accession>
<dbReference type="NCBIfam" id="NF007866">
    <property type="entry name" value="PRK10577.1-2"/>
    <property type="match status" value="1"/>
</dbReference>
<dbReference type="Proteomes" id="UP001461960">
    <property type="component" value="Unassembled WGS sequence"/>
</dbReference>
<keyword evidence="6 8" id="KW-1133">Transmembrane helix</keyword>
<dbReference type="InterPro" id="IPR000522">
    <property type="entry name" value="ABC_transptr_permease_BtuC"/>
</dbReference>
<dbReference type="CDD" id="cd06550">
    <property type="entry name" value="TM_ABC_iron-siderophores_like"/>
    <property type="match status" value="1"/>
</dbReference>
<keyword evidence="4" id="KW-1003">Cell membrane</keyword>
<sequence length="657" mass="69883">MNIKNNFLALSPIYLILTLLVIIAIGSSYSVVYQLWNLAFIELFSPSFDLSFKDMDAQLKILPTMLVATAAGGLLGLVSVLLQQLVKNTLASDTTLAVGSGANISLLLVTLFLPSLSLGGSFWIAFIGALSSMGLVFMLAAPSRMNPLVLVLGGLVTNILLGAVAALLLIYYSEEALSIMVWAGGSLTQNNWQVANTFMFASLAAFTTLIPMLKPLEIMSLDDRQAQSLGVPVNIIRGLVVALVAILTALVVSRVGIISFVGLGAATLVNVFSVKRIGSRLLLGYVFGALLLWITSNAITLLQAYLSLAIPVDTMTAILGAPLIIWLIVRQRHQHTDEVIPSIVSVRRHVHLVRWSTGLILLTVGTLVFTATADGWQLNAVWDLIANFRLPRTLSAAATGVMLAVAGVLLQTLTRNPMASPEVLGISSGSAIGVLLAFVFLPQFGYSSLVLSGLLGAFVVLSLILWLARRINPAYLLLVGVSIAALMSGLLSLVKISGDQRLQAMLSWLSGSTYIASPETAWILVGLAAVLFVFSLMLIKPLQILSLGSGVSRELGVSLPLYQSLVLILVAALSTVSTLAVGPLSFVGLMIPHLATTLGAVQLKRQLQLAAILGAGLMVVADWIGRYLIFPYEIPAGTIAAIIGGAYFLYLMRRIKA</sequence>
<feature type="transmembrane region" description="Helical" evidence="8">
    <location>
        <begin position="447"/>
        <end position="468"/>
    </location>
</feature>
<comment type="similarity">
    <text evidence="2">Belongs to the binding-protein-dependent transport system permease family. FecCD subfamily.</text>
</comment>
<reference evidence="9 10" key="1">
    <citation type="submission" date="2024-05" db="EMBL/GenBank/DDBJ databases">
        <authorList>
            <person name="Kim H.-Y."/>
            <person name="Kim E."/>
            <person name="Cai Y."/>
            <person name="Yang S.-M."/>
            <person name="Lee W."/>
        </authorList>
    </citation>
    <scope>NUCLEOTIDE SEQUENCE [LARGE SCALE GENOMIC DNA]</scope>
    <source>
        <strain evidence="9 10">FBL11</strain>
    </source>
</reference>
<dbReference type="Gene3D" id="1.10.3470.10">
    <property type="entry name" value="ABC transporter involved in vitamin B12 uptake, BtuC"/>
    <property type="match status" value="2"/>
</dbReference>
<feature type="transmembrane region" description="Helical" evidence="8">
    <location>
        <begin position="393"/>
        <end position="411"/>
    </location>
</feature>
<feature type="transmembrane region" description="Helical" evidence="8">
    <location>
        <begin position="308"/>
        <end position="329"/>
    </location>
</feature>
<gene>
    <name evidence="9" type="primary">fhuB</name>
    <name evidence="9" type="ORF">AAIR29_04850</name>
</gene>
<dbReference type="RefSeq" id="WP_299220573.1">
    <property type="nucleotide sequence ID" value="NZ_JBDGHN010000002.1"/>
</dbReference>
<evidence type="ECO:0000256" key="1">
    <source>
        <dbReference type="ARBA" id="ARBA00004651"/>
    </source>
</evidence>
<dbReference type="SUPFAM" id="SSF81345">
    <property type="entry name" value="ABC transporter involved in vitamin B12 uptake, BtuC"/>
    <property type="match status" value="2"/>
</dbReference>
<feature type="transmembrane region" description="Helical" evidence="8">
    <location>
        <begin position="350"/>
        <end position="373"/>
    </location>
</feature>
<dbReference type="Pfam" id="PF01032">
    <property type="entry name" value="FecCD"/>
    <property type="match status" value="2"/>
</dbReference>
<feature type="transmembrane region" description="Helical" evidence="8">
    <location>
        <begin position="122"/>
        <end position="141"/>
    </location>
</feature>
<proteinExistence type="inferred from homology"/>
<name>A0ABU9X6D2_9GAMM</name>
<comment type="caution">
    <text evidence="9">The sequence shown here is derived from an EMBL/GenBank/DDBJ whole genome shotgun (WGS) entry which is preliminary data.</text>
</comment>
<feature type="transmembrane region" description="Helical" evidence="8">
    <location>
        <begin position="634"/>
        <end position="652"/>
    </location>
</feature>
<keyword evidence="3" id="KW-0813">Transport</keyword>
<evidence type="ECO:0000313" key="10">
    <source>
        <dbReference type="Proteomes" id="UP001461960"/>
    </source>
</evidence>
<feature type="transmembrane region" description="Helical" evidence="8">
    <location>
        <begin position="559"/>
        <end position="580"/>
    </location>
</feature>
<protein>
    <submittedName>
        <fullName evidence="9">Fe(3+)-hydroxamate ABC transporter permease FhuB</fullName>
    </submittedName>
</protein>
<evidence type="ECO:0000256" key="6">
    <source>
        <dbReference type="ARBA" id="ARBA00022989"/>
    </source>
</evidence>
<keyword evidence="10" id="KW-1185">Reference proteome</keyword>
<feature type="transmembrane region" description="Helical" evidence="8">
    <location>
        <begin position="12"/>
        <end position="36"/>
    </location>
</feature>
<keyword evidence="5 8" id="KW-0812">Transmembrane</keyword>
<dbReference type="PANTHER" id="PTHR30472">
    <property type="entry name" value="FERRIC ENTEROBACTIN TRANSPORT SYSTEM PERMEASE PROTEIN"/>
    <property type="match status" value="1"/>
</dbReference>
<organism evidence="9 10">
    <name type="scientific">Psychrobacter saeujeotis</name>
    <dbReference type="NCBI Taxonomy" id="3143436"/>
    <lineage>
        <taxon>Bacteria</taxon>
        <taxon>Pseudomonadati</taxon>
        <taxon>Pseudomonadota</taxon>
        <taxon>Gammaproteobacteria</taxon>
        <taxon>Moraxellales</taxon>
        <taxon>Moraxellaceae</taxon>
        <taxon>Psychrobacter</taxon>
    </lineage>
</organism>
<feature type="transmembrane region" description="Helical" evidence="8">
    <location>
        <begin position="192"/>
        <end position="213"/>
    </location>
</feature>
<dbReference type="EMBL" id="JBDGHN010000002">
    <property type="protein sequence ID" value="MEN2750958.1"/>
    <property type="molecule type" value="Genomic_DNA"/>
</dbReference>
<feature type="transmembrane region" description="Helical" evidence="8">
    <location>
        <begin position="94"/>
        <end position="116"/>
    </location>
</feature>
<feature type="transmembrane region" description="Helical" evidence="8">
    <location>
        <begin position="610"/>
        <end position="628"/>
    </location>
</feature>
<comment type="subcellular location">
    <subcellularLocation>
        <location evidence="1">Cell membrane</location>
        <topology evidence="1">Multi-pass membrane protein</topology>
    </subcellularLocation>
</comment>
<feature type="transmembrane region" description="Helical" evidence="8">
    <location>
        <begin position="257"/>
        <end position="274"/>
    </location>
</feature>
<evidence type="ECO:0000256" key="3">
    <source>
        <dbReference type="ARBA" id="ARBA00022448"/>
    </source>
</evidence>
<evidence type="ECO:0000256" key="5">
    <source>
        <dbReference type="ARBA" id="ARBA00022692"/>
    </source>
</evidence>
<feature type="transmembrane region" description="Helical" evidence="8">
    <location>
        <begin position="61"/>
        <end position="82"/>
    </location>
</feature>
<evidence type="ECO:0000256" key="7">
    <source>
        <dbReference type="ARBA" id="ARBA00023136"/>
    </source>
</evidence>
<feature type="transmembrane region" description="Helical" evidence="8">
    <location>
        <begin position="586"/>
        <end position="603"/>
    </location>
</feature>
<keyword evidence="7 8" id="KW-0472">Membrane</keyword>
<feature type="transmembrane region" description="Helical" evidence="8">
    <location>
        <begin position="423"/>
        <end position="441"/>
    </location>
</feature>
<evidence type="ECO:0000256" key="2">
    <source>
        <dbReference type="ARBA" id="ARBA00007935"/>
    </source>
</evidence>